<reference evidence="3 4" key="1">
    <citation type="submission" date="2017-07" db="EMBL/GenBank/DDBJ databases">
        <title>Amycolatopsis antarcticus sp. nov., isolated from the surface of an Antarcticus brown macroalga.</title>
        <authorList>
            <person name="Wang J."/>
            <person name="Leiva S."/>
            <person name="Huang J."/>
            <person name="Huang Y."/>
        </authorList>
    </citation>
    <scope>NUCLEOTIDE SEQUENCE [LARGE SCALE GENOMIC DNA]</scope>
    <source>
        <strain evidence="3 4">AU-G6</strain>
    </source>
</reference>
<evidence type="ECO:0000256" key="1">
    <source>
        <dbReference type="SAM" id="MobiDB-lite"/>
    </source>
</evidence>
<dbReference type="Proteomes" id="UP000242444">
    <property type="component" value="Unassembled WGS sequence"/>
</dbReference>
<organism evidence="3 4">
    <name type="scientific">Amycolatopsis antarctica</name>
    <dbReference type="NCBI Taxonomy" id="1854586"/>
    <lineage>
        <taxon>Bacteria</taxon>
        <taxon>Bacillati</taxon>
        <taxon>Actinomycetota</taxon>
        <taxon>Actinomycetes</taxon>
        <taxon>Pseudonocardiales</taxon>
        <taxon>Pseudonocardiaceae</taxon>
        <taxon>Amycolatopsis</taxon>
    </lineage>
</organism>
<feature type="compositionally biased region" description="Low complexity" evidence="1">
    <location>
        <begin position="167"/>
        <end position="179"/>
    </location>
</feature>
<protein>
    <recommendedName>
        <fullName evidence="2">DSBA-like thioredoxin domain-containing protein</fullName>
    </recommendedName>
</protein>
<evidence type="ECO:0000313" key="4">
    <source>
        <dbReference type="Proteomes" id="UP000242444"/>
    </source>
</evidence>
<dbReference type="InterPro" id="IPR001853">
    <property type="entry name" value="DSBA-like_thioredoxin_dom"/>
</dbReference>
<comment type="caution">
    <text evidence="3">The sequence shown here is derived from an EMBL/GenBank/DDBJ whole genome shotgun (WGS) entry which is preliminary data.</text>
</comment>
<feature type="region of interest" description="Disordered" evidence="1">
    <location>
        <begin position="130"/>
        <end position="179"/>
    </location>
</feature>
<gene>
    <name evidence="3" type="ORF">CFN78_16375</name>
</gene>
<name>A0A263D3T3_9PSEU</name>
<dbReference type="Gene3D" id="3.40.30.10">
    <property type="entry name" value="Glutaredoxin"/>
    <property type="match status" value="1"/>
</dbReference>
<accession>A0A263D3T3</accession>
<feature type="domain" description="DSBA-like thioredoxin" evidence="2">
    <location>
        <begin position="64"/>
        <end position="136"/>
    </location>
</feature>
<sequence>MDTEIVRDLLDRHTRPTTPRDPHDVLTELTGIRAWARRHPSSLRVSKRSQLSQIPSAAPQPEWGEQRVSHQDTFLGFACELGLDVAAFETALDARATRDRVRADHNDGANAGVRGTPTFFINGTKFTGKPSYEGLKPASTQLARRPSPPVSTPGPGHRFRPGHCPGSSSSAARSAWPPP</sequence>
<feature type="region of interest" description="Disordered" evidence="1">
    <location>
        <begin position="44"/>
        <end position="65"/>
    </location>
</feature>
<dbReference type="Pfam" id="PF01323">
    <property type="entry name" value="DSBA"/>
    <property type="match status" value="1"/>
</dbReference>
<dbReference type="SUPFAM" id="SSF52833">
    <property type="entry name" value="Thioredoxin-like"/>
    <property type="match status" value="1"/>
</dbReference>
<dbReference type="EMBL" id="NKYE01000009">
    <property type="protein sequence ID" value="OZM72116.1"/>
    <property type="molecule type" value="Genomic_DNA"/>
</dbReference>
<evidence type="ECO:0000313" key="3">
    <source>
        <dbReference type="EMBL" id="OZM72116.1"/>
    </source>
</evidence>
<dbReference type="OrthoDB" id="117402at2"/>
<dbReference type="InParanoid" id="A0A263D3T3"/>
<proteinExistence type="predicted"/>
<keyword evidence="4" id="KW-1185">Reference proteome</keyword>
<dbReference type="RefSeq" id="WP_094863687.1">
    <property type="nucleotide sequence ID" value="NZ_NKYE01000009.1"/>
</dbReference>
<dbReference type="InterPro" id="IPR036249">
    <property type="entry name" value="Thioredoxin-like_sf"/>
</dbReference>
<dbReference type="GO" id="GO:0016491">
    <property type="term" value="F:oxidoreductase activity"/>
    <property type="evidence" value="ECO:0007669"/>
    <property type="project" value="InterPro"/>
</dbReference>
<evidence type="ECO:0000259" key="2">
    <source>
        <dbReference type="Pfam" id="PF01323"/>
    </source>
</evidence>
<dbReference type="AlphaFoldDB" id="A0A263D3T3"/>